<dbReference type="AlphaFoldDB" id="A0A166YVU6"/>
<protein>
    <recommendedName>
        <fullName evidence="3">PEP-CTERM/exosortase system-associated acyltransferase</fullName>
    </recommendedName>
</protein>
<dbReference type="NCBIfam" id="TIGR03694">
    <property type="entry name" value="exosort_acyl"/>
    <property type="match status" value="1"/>
</dbReference>
<dbReference type="RefSeq" id="WP_063364683.1">
    <property type="nucleotide sequence ID" value="NZ_AQHB01000025.1"/>
</dbReference>
<evidence type="ECO:0008006" key="3">
    <source>
        <dbReference type="Google" id="ProtNLM"/>
    </source>
</evidence>
<evidence type="ECO:0000313" key="1">
    <source>
        <dbReference type="EMBL" id="KZN43573.1"/>
    </source>
</evidence>
<dbReference type="Proteomes" id="UP000076643">
    <property type="component" value="Unassembled WGS sequence"/>
</dbReference>
<keyword evidence="2" id="KW-1185">Reference proteome</keyword>
<dbReference type="Pfam" id="PF13444">
    <property type="entry name" value="Acetyltransf_5"/>
    <property type="match status" value="1"/>
</dbReference>
<organism evidence="1 2">
    <name type="scientific">Pseudoalteromonas luteoviolacea DSM 6061</name>
    <dbReference type="NCBI Taxonomy" id="1365250"/>
    <lineage>
        <taxon>Bacteria</taxon>
        <taxon>Pseudomonadati</taxon>
        <taxon>Pseudomonadota</taxon>
        <taxon>Gammaproteobacteria</taxon>
        <taxon>Alteromonadales</taxon>
        <taxon>Pseudoalteromonadaceae</taxon>
        <taxon>Pseudoalteromonas</taxon>
    </lineage>
</organism>
<dbReference type="InterPro" id="IPR022484">
    <property type="entry name" value="PEP-CTERM/exosrtase_acylTfrase"/>
</dbReference>
<dbReference type="PATRIC" id="fig|1365250.3.peg.653"/>
<gene>
    <name evidence="1" type="ORF">N475_08365</name>
</gene>
<name>A0A166YVU6_9GAMM</name>
<reference evidence="1 2" key="1">
    <citation type="submission" date="2013-07" db="EMBL/GenBank/DDBJ databases">
        <title>Comparative Genomic and Metabolomic Analysis of Twelve Strains of Pseudoalteromonas luteoviolacea.</title>
        <authorList>
            <person name="Vynne N.G."/>
            <person name="Mansson M."/>
            <person name="Gram L."/>
        </authorList>
    </citation>
    <scope>NUCLEOTIDE SEQUENCE [LARGE SCALE GENOMIC DNA]</scope>
    <source>
        <strain evidence="1 2">DSM 6061</strain>
    </source>
</reference>
<evidence type="ECO:0000313" key="2">
    <source>
        <dbReference type="Proteomes" id="UP000076643"/>
    </source>
</evidence>
<proteinExistence type="predicted"/>
<dbReference type="SUPFAM" id="SSF55729">
    <property type="entry name" value="Acyl-CoA N-acyltransferases (Nat)"/>
    <property type="match status" value="1"/>
</dbReference>
<dbReference type="EMBL" id="AUYB01000078">
    <property type="protein sequence ID" value="KZN43573.1"/>
    <property type="molecule type" value="Genomic_DNA"/>
</dbReference>
<accession>A0A166YVU6</accession>
<comment type="caution">
    <text evidence="1">The sequence shown here is derived from an EMBL/GenBank/DDBJ whole genome shotgun (WGS) entry which is preliminary data.</text>
</comment>
<dbReference type="InterPro" id="IPR016181">
    <property type="entry name" value="Acyl_CoA_acyltransferase"/>
</dbReference>
<dbReference type="Gene3D" id="3.40.630.30">
    <property type="match status" value="1"/>
</dbReference>
<sequence>MQVNSISEEFVRAFTIKLAITQAEKEEVYRIRHQVYCCELNWEPESPLKQEKDKHDANAQHLLLKHNESGKYIGCNRLITSPAGKNEILPCANFLSENLSEQHRNLFAQASIGEASRFAILPQIRKKESGALQINQRVRPFMSTGMYLSNLALAKLLGMEGVLILVSPKLARRVGMLGLGLTKISQDIEHKGSRAVYFLPVEQSPYLLKSNPKLIELYDTIKASVSSQLNGLFTLNQAK</sequence>